<dbReference type="InterPro" id="IPR051427">
    <property type="entry name" value="Nectin/Nectin-like"/>
</dbReference>
<dbReference type="Ensembl" id="ENSORLT00020012122.1">
    <property type="protein sequence ID" value="ENSORLP00020001974.1"/>
    <property type="gene ID" value="ENSORLG00020002703.1"/>
</dbReference>
<reference evidence="10 11" key="2">
    <citation type="submission" date="2017-04" db="EMBL/GenBank/DDBJ databases">
        <title>CpG methylation of centromeres and impact of large insertions on vertebrate speciation.</title>
        <authorList>
            <person name="Ichikawa K."/>
            <person name="Yoshimura J."/>
            <person name="Morishita S."/>
        </authorList>
    </citation>
    <scope>NUCLEOTIDE SEQUENCE</scope>
    <source>
        <strain evidence="10 11">HNI</strain>
    </source>
</reference>
<keyword evidence="6" id="KW-0325">Glycoprotein</keyword>
<feature type="transmembrane region" description="Helical" evidence="7">
    <location>
        <begin position="151"/>
        <end position="173"/>
    </location>
</feature>
<reference evidence="10" key="3">
    <citation type="submission" date="2025-08" db="UniProtKB">
        <authorList>
            <consortium name="Ensembl"/>
        </authorList>
    </citation>
    <scope>IDENTIFICATION</scope>
    <source>
        <strain evidence="10">HNI</strain>
    </source>
</reference>
<dbReference type="SUPFAM" id="SSF48726">
    <property type="entry name" value="Immunoglobulin"/>
    <property type="match status" value="1"/>
</dbReference>
<dbReference type="Pfam" id="PF07686">
    <property type="entry name" value="V-set"/>
    <property type="match status" value="1"/>
</dbReference>
<evidence type="ECO:0000313" key="11">
    <source>
        <dbReference type="Proteomes" id="UP000265180"/>
    </source>
</evidence>
<dbReference type="InterPro" id="IPR013783">
    <property type="entry name" value="Ig-like_fold"/>
</dbReference>
<name>A0A3P9K0E2_ORYLA</name>
<dbReference type="InterPro" id="IPR036179">
    <property type="entry name" value="Ig-like_dom_sf"/>
</dbReference>
<keyword evidence="2 8" id="KW-0732">Signal</keyword>
<dbReference type="PANTHER" id="PTHR23277:SF108">
    <property type="entry name" value="FASCICLIN-3"/>
    <property type="match status" value="1"/>
</dbReference>
<reference key="1">
    <citation type="journal article" date="2007" name="Nature">
        <title>The medaka draft genome and insights into vertebrate genome evolution.</title>
        <authorList>
            <person name="Kasahara M."/>
            <person name="Naruse K."/>
            <person name="Sasaki S."/>
            <person name="Nakatani Y."/>
            <person name="Qu W."/>
            <person name="Ahsan B."/>
            <person name="Yamada T."/>
            <person name="Nagayasu Y."/>
            <person name="Doi K."/>
            <person name="Kasai Y."/>
            <person name="Jindo T."/>
            <person name="Kobayashi D."/>
            <person name="Shimada A."/>
            <person name="Toyoda A."/>
            <person name="Kuroki Y."/>
            <person name="Fujiyama A."/>
            <person name="Sasaki T."/>
            <person name="Shimizu A."/>
            <person name="Asakawa S."/>
            <person name="Shimizu N."/>
            <person name="Hashimoto S."/>
            <person name="Yang J."/>
            <person name="Lee Y."/>
            <person name="Matsushima K."/>
            <person name="Sugano S."/>
            <person name="Sakaizumi M."/>
            <person name="Narita T."/>
            <person name="Ohishi K."/>
            <person name="Haga S."/>
            <person name="Ohta F."/>
            <person name="Nomoto H."/>
            <person name="Nogata K."/>
            <person name="Morishita T."/>
            <person name="Endo T."/>
            <person name="Shin-I T."/>
            <person name="Takeda H."/>
            <person name="Morishita S."/>
            <person name="Kohara Y."/>
        </authorList>
    </citation>
    <scope>NUCLEOTIDE SEQUENCE [LARGE SCALE GENOMIC DNA]</scope>
    <source>
        <strain>Hd-rR</strain>
    </source>
</reference>
<sequence length="176" mass="18927">MCPSLLPSLILFILTGFWAQKVEVLSPVTGYVGLDVTLPCRFIQGKESSNVTQSQWDFLSPDGNKTLIMVFNKQHGKGVHESHLKGRVDIDDQSLQINNVELSDAGSYICTINTFPLGSFHDTTQLHVQDDFVQQAVVVSENSSGCSAGCIAGMVVGCLVVVAAASAGGYSVYNKR</sequence>
<evidence type="ECO:0000256" key="7">
    <source>
        <dbReference type="SAM" id="Phobius"/>
    </source>
</evidence>
<dbReference type="Gene3D" id="2.60.40.10">
    <property type="entry name" value="Immunoglobulins"/>
    <property type="match status" value="1"/>
</dbReference>
<dbReference type="GO" id="GO:0016020">
    <property type="term" value="C:membrane"/>
    <property type="evidence" value="ECO:0007669"/>
    <property type="project" value="UniProtKB-SubCell"/>
</dbReference>
<evidence type="ECO:0000256" key="6">
    <source>
        <dbReference type="ARBA" id="ARBA00023180"/>
    </source>
</evidence>
<dbReference type="PROSITE" id="PS50835">
    <property type="entry name" value="IG_LIKE"/>
    <property type="match status" value="1"/>
</dbReference>
<protein>
    <recommendedName>
        <fullName evidence="9">Ig-like domain-containing protein</fullName>
    </recommendedName>
</protein>
<dbReference type="InterPro" id="IPR003599">
    <property type="entry name" value="Ig_sub"/>
</dbReference>
<evidence type="ECO:0000256" key="4">
    <source>
        <dbReference type="ARBA" id="ARBA00023136"/>
    </source>
</evidence>
<evidence type="ECO:0000313" key="10">
    <source>
        <dbReference type="Ensembl" id="ENSORLP00020001974.1"/>
    </source>
</evidence>
<dbReference type="Proteomes" id="UP000265180">
    <property type="component" value="Chromosome 16"/>
</dbReference>
<organism evidence="10 11">
    <name type="scientific">Oryzias latipes</name>
    <name type="common">Japanese rice fish</name>
    <name type="synonym">Japanese killifish</name>
    <dbReference type="NCBI Taxonomy" id="8090"/>
    <lineage>
        <taxon>Eukaryota</taxon>
        <taxon>Metazoa</taxon>
        <taxon>Chordata</taxon>
        <taxon>Craniata</taxon>
        <taxon>Vertebrata</taxon>
        <taxon>Euteleostomi</taxon>
        <taxon>Actinopterygii</taxon>
        <taxon>Neopterygii</taxon>
        <taxon>Teleostei</taxon>
        <taxon>Neoteleostei</taxon>
        <taxon>Acanthomorphata</taxon>
        <taxon>Ovalentaria</taxon>
        <taxon>Atherinomorphae</taxon>
        <taxon>Beloniformes</taxon>
        <taxon>Adrianichthyidae</taxon>
        <taxon>Oryziinae</taxon>
        <taxon>Oryzias</taxon>
    </lineage>
</organism>
<comment type="subcellular location">
    <subcellularLocation>
        <location evidence="1">Membrane</location>
    </subcellularLocation>
</comment>
<reference evidence="10" key="4">
    <citation type="submission" date="2025-09" db="UniProtKB">
        <authorList>
            <consortium name="Ensembl"/>
        </authorList>
    </citation>
    <scope>IDENTIFICATION</scope>
    <source>
        <strain evidence="10">HNI</strain>
    </source>
</reference>
<evidence type="ECO:0000256" key="5">
    <source>
        <dbReference type="ARBA" id="ARBA00023157"/>
    </source>
</evidence>
<keyword evidence="7" id="KW-1133">Transmembrane helix</keyword>
<evidence type="ECO:0000256" key="3">
    <source>
        <dbReference type="ARBA" id="ARBA00022737"/>
    </source>
</evidence>
<accession>A0A3P9K0E2</accession>
<feature type="chain" id="PRO_5018044232" description="Ig-like domain-containing protein" evidence="8">
    <location>
        <begin position="20"/>
        <end position="176"/>
    </location>
</feature>
<feature type="signal peptide" evidence="8">
    <location>
        <begin position="1"/>
        <end position="19"/>
    </location>
</feature>
<proteinExistence type="predicted"/>
<dbReference type="InterPro" id="IPR007110">
    <property type="entry name" value="Ig-like_dom"/>
</dbReference>
<dbReference type="SMART" id="SM00406">
    <property type="entry name" value="IGv"/>
    <property type="match status" value="1"/>
</dbReference>
<dbReference type="SMART" id="SM00409">
    <property type="entry name" value="IG"/>
    <property type="match status" value="1"/>
</dbReference>
<feature type="domain" description="Ig-like" evidence="9">
    <location>
        <begin position="7"/>
        <end position="129"/>
    </location>
</feature>
<dbReference type="AlphaFoldDB" id="A0A3P9K0E2"/>
<dbReference type="InterPro" id="IPR013106">
    <property type="entry name" value="Ig_V-set"/>
</dbReference>
<keyword evidence="4 7" id="KW-0472">Membrane</keyword>
<evidence type="ECO:0000256" key="1">
    <source>
        <dbReference type="ARBA" id="ARBA00004370"/>
    </source>
</evidence>
<evidence type="ECO:0000259" key="9">
    <source>
        <dbReference type="PROSITE" id="PS50835"/>
    </source>
</evidence>
<evidence type="ECO:0000256" key="8">
    <source>
        <dbReference type="SAM" id="SignalP"/>
    </source>
</evidence>
<evidence type="ECO:0000256" key="2">
    <source>
        <dbReference type="ARBA" id="ARBA00022729"/>
    </source>
</evidence>
<dbReference type="PANTHER" id="PTHR23277">
    <property type="entry name" value="NECTIN-RELATED"/>
    <property type="match status" value="1"/>
</dbReference>
<keyword evidence="5" id="KW-1015">Disulfide bond</keyword>
<keyword evidence="3" id="KW-0677">Repeat</keyword>
<keyword evidence="7" id="KW-0812">Transmembrane</keyword>